<evidence type="ECO:0000313" key="8">
    <source>
        <dbReference type="EMBL" id="NWW76283.1"/>
    </source>
</evidence>
<reference evidence="8 9" key="1">
    <citation type="submission" date="2019-09" db="EMBL/GenBank/DDBJ databases">
        <title>Bird 10,000 Genomes (B10K) Project - Family phase.</title>
        <authorList>
            <person name="Zhang G."/>
        </authorList>
    </citation>
    <scope>NUCLEOTIDE SEQUENCE [LARGE SCALE GENOMIC DNA]</scope>
    <source>
        <strain evidence="8">B10K-DU-029-53</strain>
    </source>
</reference>
<proteinExistence type="predicted"/>
<evidence type="ECO:0000259" key="7">
    <source>
        <dbReference type="Pfam" id="PF06817"/>
    </source>
</evidence>
<dbReference type="InterPro" id="IPR010661">
    <property type="entry name" value="RVT_thumb"/>
</dbReference>
<evidence type="ECO:0000256" key="1">
    <source>
        <dbReference type="ARBA" id="ARBA00022679"/>
    </source>
</evidence>
<keyword evidence="1" id="KW-0808">Transferase</keyword>
<feature type="domain" description="Reverse transcriptase thumb" evidence="7">
    <location>
        <begin position="2"/>
        <end position="50"/>
    </location>
</feature>
<evidence type="ECO:0000256" key="6">
    <source>
        <dbReference type="ARBA" id="ARBA00022918"/>
    </source>
</evidence>
<name>A0A7K6QR98_9PASS</name>
<dbReference type="PANTHER" id="PTHR41694:SF3">
    <property type="entry name" value="RNA-DIRECTED DNA POLYMERASE-RELATED"/>
    <property type="match status" value="1"/>
</dbReference>
<dbReference type="InterPro" id="IPR043128">
    <property type="entry name" value="Rev_trsase/Diguanyl_cyclase"/>
</dbReference>
<dbReference type="GO" id="GO:0016787">
    <property type="term" value="F:hydrolase activity"/>
    <property type="evidence" value="ECO:0007669"/>
    <property type="project" value="UniProtKB-KW"/>
</dbReference>
<gene>
    <name evidence="8" type="primary">Ervk19</name>
    <name evidence="8" type="ORF">CLIRUF_R15115</name>
</gene>
<dbReference type="InterPro" id="IPR043502">
    <property type="entry name" value="DNA/RNA_pol_sf"/>
</dbReference>
<evidence type="ECO:0000313" key="9">
    <source>
        <dbReference type="Proteomes" id="UP000580879"/>
    </source>
</evidence>
<dbReference type="SUPFAM" id="SSF56672">
    <property type="entry name" value="DNA/RNA polymerases"/>
    <property type="match status" value="1"/>
</dbReference>
<keyword evidence="5" id="KW-0378">Hydrolase</keyword>
<keyword evidence="9" id="KW-1185">Reference proteome</keyword>
<dbReference type="EMBL" id="VZRZ01004466">
    <property type="protein sequence ID" value="NWW76283.1"/>
    <property type="molecule type" value="Genomic_DNA"/>
</dbReference>
<dbReference type="GO" id="GO:0035613">
    <property type="term" value="F:RNA stem-loop binding"/>
    <property type="evidence" value="ECO:0007669"/>
    <property type="project" value="TreeGrafter"/>
</dbReference>
<evidence type="ECO:0000256" key="2">
    <source>
        <dbReference type="ARBA" id="ARBA00022695"/>
    </source>
</evidence>
<evidence type="ECO:0000256" key="5">
    <source>
        <dbReference type="ARBA" id="ARBA00022801"/>
    </source>
</evidence>
<sequence length="91" mass="10209">AQKLLGTINWLRPYLGLTTSQLPPLFNILKGDPSLNSPRKLTPEAKVALETVEQAVMNRQVHCIDPKICITVFLFIIDFHPTAIIGQRDTQ</sequence>
<accession>A0A7K6QR98</accession>
<dbReference type="Pfam" id="PF06817">
    <property type="entry name" value="RVT_thumb"/>
    <property type="match status" value="1"/>
</dbReference>
<keyword evidence="4" id="KW-0255">Endonuclease</keyword>
<dbReference type="Proteomes" id="UP000580879">
    <property type="component" value="Unassembled WGS sequence"/>
</dbReference>
<dbReference type="AlphaFoldDB" id="A0A7K6QR98"/>
<evidence type="ECO:0000256" key="4">
    <source>
        <dbReference type="ARBA" id="ARBA00022759"/>
    </source>
</evidence>
<keyword evidence="3" id="KW-0540">Nuclease</keyword>
<dbReference type="OrthoDB" id="9395730at2759"/>
<feature type="non-terminal residue" evidence="8">
    <location>
        <position position="1"/>
    </location>
</feature>
<feature type="non-terminal residue" evidence="8">
    <location>
        <position position="91"/>
    </location>
</feature>
<evidence type="ECO:0000256" key="3">
    <source>
        <dbReference type="ARBA" id="ARBA00022722"/>
    </source>
</evidence>
<dbReference type="Gene3D" id="3.30.70.270">
    <property type="match status" value="1"/>
</dbReference>
<dbReference type="GO" id="GO:0003964">
    <property type="term" value="F:RNA-directed DNA polymerase activity"/>
    <property type="evidence" value="ECO:0007669"/>
    <property type="project" value="UniProtKB-KW"/>
</dbReference>
<protein>
    <submittedName>
        <fullName evidence="8">POK19 protein</fullName>
    </submittedName>
</protein>
<dbReference type="GO" id="GO:0004519">
    <property type="term" value="F:endonuclease activity"/>
    <property type="evidence" value="ECO:0007669"/>
    <property type="project" value="UniProtKB-KW"/>
</dbReference>
<keyword evidence="2" id="KW-0548">Nucleotidyltransferase</keyword>
<organism evidence="8 9">
    <name type="scientific">Climacteris rufus</name>
    <name type="common">rufous treecreeper</name>
    <dbReference type="NCBI Taxonomy" id="47695"/>
    <lineage>
        <taxon>Eukaryota</taxon>
        <taxon>Metazoa</taxon>
        <taxon>Chordata</taxon>
        <taxon>Craniata</taxon>
        <taxon>Vertebrata</taxon>
        <taxon>Euteleostomi</taxon>
        <taxon>Archelosauria</taxon>
        <taxon>Archosauria</taxon>
        <taxon>Dinosauria</taxon>
        <taxon>Saurischia</taxon>
        <taxon>Theropoda</taxon>
        <taxon>Coelurosauria</taxon>
        <taxon>Aves</taxon>
        <taxon>Neognathae</taxon>
        <taxon>Neoaves</taxon>
        <taxon>Telluraves</taxon>
        <taxon>Australaves</taxon>
        <taxon>Passeriformes</taxon>
        <taxon>Climacteridae</taxon>
        <taxon>Climacteris</taxon>
    </lineage>
</organism>
<comment type="caution">
    <text evidence="8">The sequence shown here is derived from an EMBL/GenBank/DDBJ whole genome shotgun (WGS) entry which is preliminary data.</text>
</comment>
<dbReference type="PANTHER" id="PTHR41694">
    <property type="entry name" value="ENDOGENOUS RETROVIRUS GROUP K MEMBER POL PROTEIN"/>
    <property type="match status" value="1"/>
</dbReference>
<keyword evidence="6" id="KW-0695">RNA-directed DNA polymerase</keyword>